<reference evidence="1 2" key="1">
    <citation type="submission" date="2021-03" db="EMBL/GenBank/DDBJ databases">
        <title>Fibrella sp. HMF5036 genome sequencing and assembly.</title>
        <authorList>
            <person name="Kang H."/>
            <person name="Kim H."/>
            <person name="Bae S."/>
            <person name="Joh K."/>
        </authorList>
    </citation>
    <scope>NUCLEOTIDE SEQUENCE [LARGE SCALE GENOMIC DNA]</scope>
    <source>
        <strain evidence="1 2">HMF5036</strain>
    </source>
</reference>
<evidence type="ECO:0008006" key="3">
    <source>
        <dbReference type="Google" id="ProtNLM"/>
    </source>
</evidence>
<dbReference type="Proteomes" id="UP000664795">
    <property type="component" value="Unassembled WGS sequence"/>
</dbReference>
<sequence>MRKSQLCAELSATGKPISYKTLRQWLDRAGLYDEIPDLKNRRILTVNEAKLILNRLN</sequence>
<name>A0A939G507_9BACT</name>
<evidence type="ECO:0000313" key="1">
    <source>
        <dbReference type="EMBL" id="MBO0930347.1"/>
    </source>
</evidence>
<proteinExistence type="predicted"/>
<gene>
    <name evidence="1" type="ORF">J2I48_05035</name>
</gene>
<dbReference type="AlphaFoldDB" id="A0A939G507"/>
<protein>
    <recommendedName>
        <fullName evidence="3">Transposase</fullName>
    </recommendedName>
</protein>
<organism evidence="1 2">
    <name type="scientific">Fibrella aquatilis</name>
    <dbReference type="NCBI Taxonomy" id="2817059"/>
    <lineage>
        <taxon>Bacteria</taxon>
        <taxon>Pseudomonadati</taxon>
        <taxon>Bacteroidota</taxon>
        <taxon>Cytophagia</taxon>
        <taxon>Cytophagales</taxon>
        <taxon>Spirosomataceae</taxon>
        <taxon>Fibrella</taxon>
    </lineage>
</organism>
<dbReference type="RefSeq" id="WP_207334312.1">
    <property type="nucleotide sequence ID" value="NZ_JAFMYU010000003.1"/>
</dbReference>
<accession>A0A939G507</accession>
<evidence type="ECO:0000313" key="2">
    <source>
        <dbReference type="Proteomes" id="UP000664795"/>
    </source>
</evidence>
<keyword evidence="2" id="KW-1185">Reference proteome</keyword>
<dbReference type="EMBL" id="JAFMYU010000003">
    <property type="protein sequence ID" value="MBO0930347.1"/>
    <property type="molecule type" value="Genomic_DNA"/>
</dbReference>
<comment type="caution">
    <text evidence="1">The sequence shown here is derived from an EMBL/GenBank/DDBJ whole genome shotgun (WGS) entry which is preliminary data.</text>
</comment>